<dbReference type="SUPFAM" id="SSF56672">
    <property type="entry name" value="DNA/RNA polymerases"/>
    <property type="match status" value="1"/>
</dbReference>
<sequence>MIRAELSLRGFAPPVSTFSNRTKLVMSMVRKLEERIRGLQGQSITSERRAKLGFLKDELEKWVVSKEGIQQIILNYFRSMFESTHPTKEAMEEVVSCIKPRVTTAMNEALAQPFTSEEVTIALNQMHPLKSPGPDGMSPIFYQQYWSIVGPESAFVPGRLIMDNVLLAYELNHFLKNKTWGRRGHTSIKLDVSKAYDRVEWVFLERVLGRLGFNEGFVRLVMKYVTTVSFSFLLNGEQFGILRPEQGLRQGDPLSPYFFLFCAEAFSGLIRKAESEGTIEGVAVSRKAPSVSHLLFADDMLIFCQATKESPFKLAACVNIF</sequence>
<dbReference type="EMBL" id="JACGWJ010000003">
    <property type="protein sequence ID" value="KAL0431917.1"/>
    <property type="molecule type" value="Genomic_DNA"/>
</dbReference>
<comment type="caution">
    <text evidence="2">The sequence shown here is derived from an EMBL/GenBank/DDBJ whole genome shotgun (WGS) entry which is preliminary data.</text>
</comment>
<feature type="domain" description="Reverse transcriptase" evidence="1">
    <location>
        <begin position="1"/>
        <end position="321"/>
    </location>
</feature>
<dbReference type="InterPro" id="IPR052343">
    <property type="entry name" value="Retrotransposon-Effector_Assoc"/>
</dbReference>
<protein>
    <recommendedName>
        <fullName evidence="1">Reverse transcriptase domain-containing protein</fullName>
    </recommendedName>
</protein>
<accession>A0AAW2VRQ1</accession>
<dbReference type="PROSITE" id="PS50878">
    <property type="entry name" value="RT_POL"/>
    <property type="match status" value="1"/>
</dbReference>
<reference evidence="2" key="1">
    <citation type="submission" date="2020-06" db="EMBL/GenBank/DDBJ databases">
        <authorList>
            <person name="Li T."/>
            <person name="Hu X."/>
            <person name="Zhang T."/>
            <person name="Song X."/>
            <person name="Zhang H."/>
            <person name="Dai N."/>
            <person name="Sheng W."/>
            <person name="Hou X."/>
            <person name="Wei L."/>
        </authorList>
    </citation>
    <scope>NUCLEOTIDE SEQUENCE</scope>
    <source>
        <strain evidence="2">G02</strain>
        <tissue evidence="2">Leaf</tissue>
    </source>
</reference>
<dbReference type="InterPro" id="IPR000477">
    <property type="entry name" value="RT_dom"/>
</dbReference>
<name>A0AAW2VRQ1_SESRA</name>
<organism evidence="2">
    <name type="scientific">Sesamum radiatum</name>
    <name type="common">Black benniseed</name>
    <dbReference type="NCBI Taxonomy" id="300843"/>
    <lineage>
        <taxon>Eukaryota</taxon>
        <taxon>Viridiplantae</taxon>
        <taxon>Streptophyta</taxon>
        <taxon>Embryophyta</taxon>
        <taxon>Tracheophyta</taxon>
        <taxon>Spermatophyta</taxon>
        <taxon>Magnoliopsida</taxon>
        <taxon>eudicotyledons</taxon>
        <taxon>Gunneridae</taxon>
        <taxon>Pentapetalae</taxon>
        <taxon>asterids</taxon>
        <taxon>lamiids</taxon>
        <taxon>Lamiales</taxon>
        <taxon>Pedaliaceae</taxon>
        <taxon>Sesamum</taxon>
    </lineage>
</organism>
<gene>
    <name evidence="2" type="ORF">Sradi_0817700</name>
</gene>
<reference evidence="2" key="2">
    <citation type="journal article" date="2024" name="Plant">
        <title>Genomic evolution and insights into agronomic trait innovations of Sesamum species.</title>
        <authorList>
            <person name="Miao H."/>
            <person name="Wang L."/>
            <person name="Qu L."/>
            <person name="Liu H."/>
            <person name="Sun Y."/>
            <person name="Le M."/>
            <person name="Wang Q."/>
            <person name="Wei S."/>
            <person name="Zheng Y."/>
            <person name="Lin W."/>
            <person name="Duan Y."/>
            <person name="Cao H."/>
            <person name="Xiong S."/>
            <person name="Wang X."/>
            <person name="Wei L."/>
            <person name="Li C."/>
            <person name="Ma Q."/>
            <person name="Ju M."/>
            <person name="Zhao R."/>
            <person name="Li G."/>
            <person name="Mu C."/>
            <person name="Tian Q."/>
            <person name="Mei H."/>
            <person name="Zhang T."/>
            <person name="Gao T."/>
            <person name="Zhang H."/>
        </authorList>
    </citation>
    <scope>NUCLEOTIDE SEQUENCE</scope>
    <source>
        <strain evidence="2">G02</strain>
    </source>
</reference>
<dbReference type="PANTHER" id="PTHR46890">
    <property type="entry name" value="NON-LTR RETROLELEMENT REVERSE TRANSCRIPTASE-LIKE PROTEIN-RELATED"/>
    <property type="match status" value="1"/>
</dbReference>
<dbReference type="AlphaFoldDB" id="A0AAW2VRQ1"/>
<dbReference type="Pfam" id="PF00078">
    <property type="entry name" value="RVT_1"/>
    <property type="match status" value="1"/>
</dbReference>
<proteinExistence type="predicted"/>
<dbReference type="PANTHER" id="PTHR46890:SF48">
    <property type="entry name" value="RNA-DIRECTED DNA POLYMERASE"/>
    <property type="match status" value="1"/>
</dbReference>
<evidence type="ECO:0000313" key="2">
    <source>
        <dbReference type="EMBL" id="KAL0431917.1"/>
    </source>
</evidence>
<dbReference type="InterPro" id="IPR043502">
    <property type="entry name" value="DNA/RNA_pol_sf"/>
</dbReference>
<evidence type="ECO:0000259" key="1">
    <source>
        <dbReference type="PROSITE" id="PS50878"/>
    </source>
</evidence>